<keyword evidence="2" id="KW-1133">Transmembrane helix</keyword>
<dbReference type="RefSeq" id="WP_378212441.1">
    <property type="nucleotide sequence ID" value="NZ_JBHLZP010000691.1"/>
</dbReference>
<keyword evidence="2" id="KW-0472">Membrane</keyword>
<keyword evidence="4" id="KW-1185">Reference proteome</keyword>
<dbReference type="EMBL" id="JBHLZP010000691">
    <property type="protein sequence ID" value="MFB9839343.1"/>
    <property type="molecule type" value="Genomic_DNA"/>
</dbReference>
<gene>
    <name evidence="3" type="ORF">ACFFNX_45095</name>
</gene>
<protein>
    <submittedName>
        <fullName evidence="3">Uncharacterized protein</fullName>
    </submittedName>
</protein>
<feature type="region of interest" description="Disordered" evidence="1">
    <location>
        <begin position="45"/>
        <end position="77"/>
    </location>
</feature>
<reference evidence="3 4" key="1">
    <citation type="submission" date="2024-09" db="EMBL/GenBank/DDBJ databases">
        <authorList>
            <person name="Sun Q."/>
            <person name="Mori K."/>
        </authorList>
    </citation>
    <scope>NUCLEOTIDE SEQUENCE [LARGE SCALE GENOMIC DNA]</scope>
    <source>
        <strain evidence="3 4">TBRC 0563</strain>
    </source>
</reference>
<feature type="compositionally biased region" description="Low complexity" evidence="1">
    <location>
        <begin position="46"/>
        <end position="77"/>
    </location>
</feature>
<keyword evidence="2" id="KW-0812">Transmembrane</keyword>
<name>A0ABV5YXC2_9ACTN</name>
<evidence type="ECO:0000256" key="1">
    <source>
        <dbReference type="SAM" id="MobiDB-lite"/>
    </source>
</evidence>
<evidence type="ECO:0000256" key="2">
    <source>
        <dbReference type="SAM" id="Phobius"/>
    </source>
</evidence>
<accession>A0ABV5YXC2</accession>
<proteinExistence type="predicted"/>
<feature type="transmembrane region" description="Helical" evidence="2">
    <location>
        <begin position="12"/>
        <end position="35"/>
    </location>
</feature>
<dbReference type="Proteomes" id="UP001589627">
    <property type="component" value="Unassembled WGS sequence"/>
</dbReference>
<evidence type="ECO:0000313" key="4">
    <source>
        <dbReference type="Proteomes" id="UP001589627"/>
    </source>
</evidence>
<sequence length="77" mass="7651">MTPNDEQGRAAPLLAGFTILLAALFAVAFGIGRIAGPVAPGMHRVAPGTTPAPTAPATHGTNDMPGMPGMDMSGGRP</sequence>
<evidence type="ECO:0000313" key="3">
    <source>
        <dbReference type="EMBL" id="MFB9839343.1"/>
    </source>
</evidence>
<comment type="caution">
    <text evidence="3">The sequence shown here is derived from an EMBL/GenBank/DDBJ whole genome shotgun (WGS) entry which is preliminary data.</text>
</comment>
<organism evidence="3 4">
    <name type="scientific">Actinoallomurus acaciae</name>
    <dbReference type="NCBI Taxonomy" id="502577"/>
    <lineage>
        <taxon>Bacteria</taxon>
        <taxon>Bacillati</taxon>
        <taxon>Actinomycetota</taxon>
        <taxon>Actinomycetes</taxon>
        <taxon>Streptosporangiales</taxon>
        <taxon>Thermomonosporaceae</taxon>
        <taxon>Actinoallomurus</taxon>
    </lineage>
</organism>